<evidence type="ECO:0000256" key="9">
    <source>
        <dbReference type="ARBA" id="ARBA00022777"/>
    </source>
</evidence>
<keyword evidence="7" id="KW-0479">Metal-binding</keyword>
<dbReference type="InterPro" id="IPR018209">
    <property type="entry name" value="Pyrv_Knase_AS"/>
</dbReference>
<evidence type="ECO:0000256" key="1">
    <source>
        <dbReference type="ARBA" id="ARBA00001946"/>
    </source>
</evidence>
<organism evidence="17 18">
    <name type="scientific">Alteracholeplasma palmae (strain ATCC 49389 / J233)</name>
    <name type="common">Acholeplasma palmae</name>
    <dbReference type="NCBI Taxonomy" id="1318466"/>
    <lineage>
        <taxon>Bacteria</taxon>
        <taxon>Bacillati</taxon>
        <taxon>Mycoplasmatota</taxon>
        <taxon>Mollicutes</taxon>
        <taxon>Acholeplasmatales</taxon>
        <taxon>Acholeplasmataceae</taxon>
        <taxon>Acholeplasma</taxon>
    </lineage>
</organism>
<dbReference type="InterPro" id="IPR015806">
    <property type="entry name" value="Pyrv_Knase_insert_dom_sf"/>
</dbReference>
<evidence type="ECO:0000256" key="5">
    <source>
        <dbReference type="ARBA" id="ARBA00012142"/>
    </source>
</evidence>
<dbReference type="NCBIfam" id="NF004491">
    <property type="entry name" value="PRK05826.1"/>
    <property type="match status" value="1"/>
</dbReference>
<dbReference type="EMBL" id="FO681347">
    <property type="protein sequence ID" value="CCV64756.1"/>
    <property type="molecule type" value="Genomic_DNA"/>
</dbReference>
<dbReference type="InterPro" id="IPR040442">
    <property type="entry name" value="Pyrv_kinase-like_dom_sf"/>
</dbReference>
<dbReference type="NCBIfam" id="TIGR01064">
    <property type="entry name" value="pyruv_kin"/>
    <property type="match status" value="1"/>
</dbReference>
<dbReference type="GO" id="GO:0000287">
    <property type="term" value="F:magnesium ion binding"/>
    <property type="evidence" value="ECO:0007669"/>
    <property type="project" value="UniProtKB-UniRule"/>
</dbReference>
<comment type="catalytic activity">
    <reaction evidence="15">
        <text>pyruvate + ATP = phosphoenolpyruvate + ADP + H(+)</text>
        <dbReference type="Rhea" id="RHEA:18157"/>
        <dbReference type="ChEBI" id="CHEBI:15361"/>
        <dbReference type="ChEBI" id="CHEBI:15378"/>
        <dbReference type="ChEBI" id="CHEBI:30616"/>
        <dbReference type="ChEBI" id="CHEBI:58702"/>
        <dbReference type="ChEBI" id="CHEBI:456216"/>
        <dbReference type="EC" id="2.7.1.40"/>
    </reaction>
</comment>
<keyword evidence="6 15" id="KW-0808">Transferase</keyword>
<dbReference type="Proteomes" id="UP000032740">
    <property type="component" value="Chromosome"/>
</dbReference>
<dbReference type="GO" id="GO:0030955">
    <property type="term" value="F:potassium ion binding"/>
    <property type="evidence" value="ECO:0007669"/>
    <property type="project" value="UniProtKB-UniRule"/>
</dbReference>
<evidence type="ECO:0000256" key="10">
    <source>
        <dbReference type="ARBA" id="ARBA00022840"/>
    </source>
</evidence>
<evidence type="ECO:0000256" key="15">
    <source>
        <dbReference type="RuleBase" id="RU000504"/>
    </source>
</evidence>
<dbReference type="InterPro" id="IPR015793">
    <property type="entry name" value="Pyrv_Knase_brl"/>
</dbReference>
<comment type="cofactor">
    <cofactor evidence="2">
        <name>K(+)</name>
        <dbReference type="ChEBI" id="CHEBI:29103"/>
    </cofactor>
</comment>
<dbReference type="InterPro" id="IPR011037">
    <property type="entry name" value="Pyrv_Knase-like_insert_dom_sf"/>
</dbReference>
<keyword evidence="13 17" id="KW-0670">Pyruvate</keyword>
<proteinExistence type="inferred from homology"/>
<dbReference type="InterPro" id="IPR036918">
    <property type="entry name" value="Pyrv_Knase_C_sf"/>
</dbReference>
<evidence type="ECO:0000313" key="17">
    <source>
        <dbReference type="EMBL" id="CCV64756.1"/>
    </source>
</evidence>
<keyword evidence="8" id="KW-0547">Nucleotide-binding</keyword>
<dbReference type="FunFam" id="3.20.20.60:FF:000025">
    <property type="entry name" value="Pyruvate kinase"/>
    <property type="match status" value="1"/>
</dbReference>
<dbReference type="GO" id="GO:0005524">
    <property type="term" value="F:ATP binding"/>
    <property type="evidence" value="ECO:0007669"/>
    <property type="project" value="UniProtKB-KW"/>
</dbReference>
<dbReference type="UniPathway" id="UPA00109">
    <property type="reaction ID" value="UER00188"/>
</dbReference>
<dbReference type="GO" id="GO:0004743">
    <property type="term" value="F:pyruvate kinase activity"/>
    <property type="evidence" value="ECO:0007669"/>
    <property type="project" value="UniProtKB-UniRule"/>
</dbReference>
<comment type="cofactor">
    <cofactor evidence="1">
        <name>Mg(2+)</name>
        <dbReference type="ChEBI" id="CHEBI:18420"/>
    </cofactor>
</comment>
<evidence type="ECO:0000256" key="2">
    <source>
        <dbReference type="ARBA" id="ARBA00001958"/>
    </source>
</evidence>
<dbReference type="InterPro" id="IPR015813">
    <property type="entry name" value="Pyrv/PenolPyrv_kinase-like_dom"/>
</dbReference>
<keyword evidence="18" id="KW-1185">Reference proteome</keyword>
<dbReference type="AlphaFoldDB" id="U4KS62"/>
<keyword evidence="11 15" id="KW-0460">Magnesium</keyword>
<evidence type="ECO:0000256" key="8">
    <source>
        <dbReference type="ARBA" id="ARBA00022741"/>
    </source>
</evidence>
<dbReference type="SUPFAM" id="SSF51621">
    <property type="entry name" value="Phosphoenolpyruvate/pyruvate domain"/>
    <property type="match status" value="1"/>
</dbReference>
<gene>
    <name evidence="17" type="primary">pykF</name>
    <name evidence="17" type="ORF">BN85411790</name>
</gene>
<dbReference type="InterPro" id="IPR001697">
    <property type="entry name" value="Pyr_Knase"/>
</dbReference>
<dbReference type="Gene3D" id="3.20.20.60">
    <property type="entry name" value="Phosphoenolpyruvate-binding domains"/>
    <property type="match status" value="1"/>
</dbReference>
<keyword evidence="12 15" id="KW-0324">Glycolysis</keyword>
<dbReference type="FunFam" id="2.40.33.10:FF:000001">
    <property type="entry name" value="Pyruvate kinase"/>
    <property type="match status" value="1"/>
</dbReference>
<evidence type="ECO:0000313" key="18">
    <source>
        <dbReference type="Proteomes" id="UP000032740"/>
    </source>
</evidence>
<reference evidence="17 18" key="1">
    <citation type="journal article" date="2013" name="J. Mol. Microbiol. Biotechnol.">
        <title>Analysis of the Complete Genomes of Acholeplasma brassicae , A. palmae and A. laidlawii and Their Comparison to the Obligate Parasites from ' Candidatus Phytoplasma'.</title>
        <authorList>
            <person name="Kube M."/>
            <person name="Siewert C."/>
            <person name="Migdoll A.M."/>
            <person name="Duduk B."/>
            <person name="Holz S."/>
            <person name="Rabus R."/>
            <person name="Seemuller E."/>
            <person name="Mitrovic J."/>
            <person name="Muller I."/>
            <person name="Buttner C."/>
            <person name="Reinhardt R."/>
        </authorList>
    </citation>
    <scope>NUCLEOTIDE SEQUENCE [LARGE SCALE GENOMIC DNA]</scope>
    <source>
        <strain evidence="17 18">J233</strain>
    </source>
</reference>
<comment type="pathway">
    <text evidence="3 15">Carbohydrate degradation; glycolysis; pyruvate from D-glyceraldehyde 3-phosphate: step 5/5.</text>
</comment>
<dbReference type="PANTHER" id="PTHR11817">
    <property type="entry name" value="PYRUVATE KINASE"/>
    <property type="match status" value="1"/>
</dbReference>
<protein>
    <recommendedName>
        <fullName evidence="5 14">Pyruvate kinase</fullName>
        <ecNumber evidence="5 14">2.7.1.40</ecNumber>
    </recommendedName>
</protein>
<evidence type="ECO:0000256" key="14">
    <source>
        <dbReference type="NCBIfam" id="TIGR01064"/>
    </source>
</evidence>
<dbReference type="NCBIfam" id="NF004978">
    <property type="entry name" value="PRK06354.1"/>
    <property type="match status" value="1"/>
</dbReference>
<dbReference type="HOGENOM" id="CLU_015439_0_0_14"/>
<dbReference type="Gene3D" id="2.40.33.10">
    <property type="entry name" value="PK beta-barrel domain-like"/>
    <property type="match status" value="1"/>
</dbReference>
<dbReference type="OrthoDB" id="9812123at2"/>
<evidence type="ECO:0000256" key="13">
    <source>
        <dbReference type="ARBA" id="ARBA00023317"/>
    </source>
</evidence>
<feature type="domain" description="Pyruvate kinase barrel" evidence="16">
    <location>
        <begin position="1"/>
        <end position="324"/>
    </location>
</feature>
<evidence type="ECO:0000256" key="12">
    <source>
        <dbReference type="ARBA" id="ARBA00023152"/>
    </source>
</evidence>
<dbReference type="GO" id="GO:0016301">
    <property type="term" value="F:kinase activity"/>
    <property type="evidence" value="ECO:0007669"/>
    <property type="project" value="UniProtKB-KW"/>
</dbReference>
<dbReference type="PRINTS" id="PR01050">
    <property type="entry name" value="PYRUVTKNASE"/>
</dbReference>
<dbReference type="Pfam" id="PF00224">
    <property type="entry name" value="PK"/>
    <property type="match status" value="1"/>
</dbReference>
<evidence type="ECO:0000256" key="7">
    <source>
        <dbReference type="ARBA" id="ARBA00022723"/>
    </source>
</evidence>
<dbReference type="Gene3D" id="3.40.1380.20">
    <property type="entry name" value="Pyruvate kinase, C-terminal domain"/>
    <property type="match status" value="1"/>
</dbReference>
<evidence type="ECO:0000259" key="16">
    <source>
        <dbReference type="Pfam" id="PF00224"/>
    </source>
</evidence>
<dbReference type="KEGG" id="apal:BN85411790"/>
<comment type="similarity">
    <text evidence="4 15">Belongs to the pyruvate kinase family.</text>
</comment>
<evidence type="ECO:0000256" key="11">
    <source>
        <dbReference type="ARBA" id="ARBA00022842"/>
    </source>
</evidence>
<dbReference type="RefSeq" id="WP_030003640.1">
    <property type="nucleotide sequence ID" value="NC_022538.1"/>
</dbReference>
<keyword evidence="9 15" id="KW-0418">Kinase</keyword>
<dbReference type="STRING" id="1318466.BN85411790"/>
<keyword evidence="10" id="KW-0067">ATP-binding</keyword>
<evidence type="ECO:0000256" key="4">
    <source>
        <dbReference type="ARBA" id="ARBA00008663"/>
    </source>
</evidence>
<dbReference type="SUPFAM" id="SSF50800">
    <property type="entry name" value="PK beta-barrel domain-like"/>
    <property type="match status" value="1"/>
</dbReference>
<evidence type="ECO:0000256" key="3">
    <source>
        <dbReference type="ARBA" id="ARBA00004997"/>
    </source>
</evidence>
<evidence type="ECO:0000256" key="6">
    <source>
        <dbReference type="ARBA" id="ARBA00022679"/>
    </source>
</evidence>
<sequence length="448" mass="48616">MRKTKIVCTLGPASENKDVMRSLIKAGLNVARFNFSHGDYEEHGKRLQTVQELNKELGTYVATMLDTKGPEIRTHEFDGKVEITKGSEVRIAFEPVLGNAQKFSVSYPGLFNDMKVGDVVTVDDGYLTLEVVKKDAKANELVTVAKNTHTVKSRRGVNVPNVVLNMPFVSEKDASDIKFAAEKGYNFVAASFVRRAEDALEVRKILDANGGKDVQIIAKIENQEGMDNLDDIIEVVDGIMVARGDLGIEVAAELVPSYQSEMIDKCLAAGKTVIVATQMLESMQKNPRPTRAEVSDVANAVREGTSATMLSGESAAGDYPVEAVTFMAKIDAKAEEDLFYEDFLDYPEADGVVDALALNAVQSAINFELNAIVVYGLEYAKAVSKFHPSVPVVAVVKDLKEAQSLAINFAVLPVLTANEAEQKLASLGIEKGEYVVSIAGNSLNIEEL</sequence>
<name>U4KS62_ALTPJ</name>
<dbReference type="SUPFAM" id="SSF52935">
    <property type="entry name" value="PK C-terminal domain-like"/>
    <property type="match status" value="1"/>
</dbReference>
<dbReference type="EC" id="2.7.1.40" evidence="5 14"/>
<dbReference type="PROSITE" id="PS00110">
    <property type="entry name" value="PYRUVATE_KINASE"/>
    <property type="match status" value="1"/>
</dbReference>
<accession>U4KS62</accession>